<organism evidence="2 3">
    <name type="scientific">Pseudohoeflea coraliihabitans</name>
    <dbReference type="NCBI Taxonomy" id="2860393"/>
    <lineage>
        <taxon>Bacteria</taxon>
        <taxon>Pseudomonadati</taxon>
        <taxon>Pseudomonadota</taxon>
        <taxon>Alphaproteobacteria</taxon>
        <taxon>Hyphomicrobiales</taxon>
        <taxon>Rhizobiaceae</taxon>
        <taxon>Pseudohoeflea</taxon>
    </lineage>
</organism>
<feature type="transmembrane region" description="Helical" evidence="1">
    <location>
        <begin position="62"/>
        <end position="82"/>
    </location>
</feature>
<protein>
    <submittedName>
        <fullName evidence="2">DUF4345 family protein</fullName>
    </submittedName>
</protein>
<gene>
    <name evidence="2" type="ORF">KY465_05435</name>
</gene>
<keyword evidence="1" id="KW-1133">Transmembrane helix</keyword>
<proteinExistence type="predicted"/>
<keyword evidence="1" id="KW-0812">Transmembrane</keyword>
<feature type="transmembrane region" description="Helical" evidence="1">
    <location>
        <begin position="13"/>
        <end position="32"/>
    </location>
</feature>
<dbReference type="RefSeq" id="WP_219200534.1">
    <property type="nucleotide sequence ID" value="NZ_JAHWQX010000001.1"/>
</dbReference>
<feature type="transmembrane region" description="Helical" evidence="1">
    <location>
        <begin position="102"/>
        <end position="126"/>
    </location>
</feature>
<evidence type="ECO:0000313" key="3">
    <source>
        <dbReference type="Proteomes" id="UP001430804"/>
    </source>
</evidence>
<dbReference type="InterPro" id="IPR025597">
    <property type="entry name" value="DUF4345"/>
</dbReference>
<keyword evidence="1" id="KW-0472">Membrane</keyword>
<accession>A0ABS6WL84</accession>
<comment type="caution">
    <text evidence="2">The sequence shown here is derived from an EMBL/GenBank/DDBJ whole genome shotgun (WGS) entry which is preliminary data.</text>
</comment>
<name>A0ABS6WL84_9HYPH</name>
<evidence type="ECO:0000313" key="2">
    <source>
        <dbReference type="EMBL" id="MBW3096716.1"/>
    </source>
</evidence>
<dbReference type="EMBL" id="JAHWQX010000001">
    <property type="protein sequence ID" value="MBW3096716.1"/>
    <property type="molecule type" value="Genomic_DNA"/>
</dbReference>
<reference evidence="2" key="1">
    <citation type="submission" date="2021-07" db="EMBL/GenBank/DDBJ databases">
        <title>Pseudohoeflea marina sp. nov. a polyhydroxyalcanoate-producing bacterium.</title>
        <authorList>
            <person name="Zheng W."/>
            <person name="Yu S."/>
            <person name="Huang Y."/>
        </authorList>
    </citation>
    <scope>NUCLEOTIDE SEQUENCE</scope>
    <source>
        <strain evidence="2">DP4N28-3</strain>
    </source>
</reference>
<evidence type="ECO:0000256" key="1">
    <source>
        <dbReference type="SAM" id="Phobius"/>
    </source>
</evidence>
<dbReference type="Proteomes" id="UP001430804">
    <property type="component" value="Unassembled WGS sequence"/>
</dbReference>
<dbReference type="Pfam" id="PF14248">
    <property type="entry name" value="DUF4345"/>
    <property type="match status" value="1"/>
</dbReference>
<sequence length="129" mass="13912">MLSFYVPSETSELLAWVSALVTIFFGLLLLVAPRLSFRILRIQTVPRHPEAVAEGRGTMAGFYLGVGLCAIVFAQPLLYIALGAGWGFTALGRLMSMLFDRGLTLFNLISVCIEAALAAAPLLYAVSVM</sequence>
<keyword evidence="3" id="KW-1185">Reference proteome</keyword>